<evidence type="ECO:0000313" key="1">
    <source>
        <dbReference type="EMBL" id="GAA0160183.1"/>
    </source>
</evidence>
<dbReference type="AlphaFoldDB" id="A0AAV3QAG8"/>
<dbReference type="EMBL" id="BAABME010020355">
    <property type="protein sequence ID" value="GAA0160183.1"/>
    <property type="molecule type" value="Genomic_DNA"/>
</dbReference>
<keyword evidence="2" id="KW-1185">Reference proteome</keyword>
<comment type="caution">
    <text evidence="1">The sequence shown here is derived from an EMBL/GenBank/DDBJ whole genome shotgun (WGS) entry which is preliminary data.</text>
</comment>
<name>A0AAV3QAG8_LITER</name>
<organism evidence="1 2">
    <name type="scientific">Lithospermum erythrorhizon</name>
    <name type="common">Purple gromwell</name>
    <name type="synonym">Lithospermum officinale var. erythrorhizon</name>
    <dbReference type="NCBI Taxonomy" id="34254"/>
    <lineage>
        <taxon>Eukaryota</taxon>
        <taxon>Viridiplantae</taxon>
        <taxon>Streptophyta</taxon>
        <taxon>Embryophyta</taxon>
        <taxon>Tracheophyta</taxon>
        <taxon>Spermatophyta</taxon>
        <taxon>Magnoliopsida</taxon>
        <taxon>eudicotyledons</taxon>
        <taxon>Gunneridae</taxon>
        <taxon>Pentapetalae</taxon>
        <taxon>asterids</taxon>
        <taxon>lamiids</taxon>
        <taxon>Boraginales</taxon>
        <taxon>Boraginaceae</taxon>
        <taxon>Boraginoideae</taxon>
        <taxon>Lithospermeae</taxon>
        <taxon>Lithospermum</taxon>
    </lineage>
</organism>
<accession>A0AAV3QAG8</accession>
<protein>
    <submittedName>
        <fullName evidence="1">Uncharacterized protein</fullName>
    </submittedName>
</protein>
<reference evidence="1 2" key="1">
    <citation type="submission" date="2024-01" db="EMBL/GenBank/DDBJ databases">
        <title>The complete chloroplast genome sequence of Lithospermum erythrorhizon: insights into the phylogenetic relationship among Boraginaceae species and the maternal lineages of purple gromwells.</title>
        <authorList>
            <person name="Okada T."/>
            <person name="Watanabe K."/>
        </authorList>
    </citation>
    <scope>NUCLEOTIDE SEQUENCE [LARGE SCALE GENOMIC DNA]</scope>
</reference>
<dbReference type="Proteomes" id="UP001454036">
    <property type="component" value="Unassembled WGS sequence"/>
</dbReference>
<evidence type="ECO:0000313" key="2">
    <source>
        <dbReference type="Proteomes" id="UP001454036"/>
    </source>
</evidence>
<sequence length="154" mass="17488">MGIPYILTTMRFNSAYRISSMSVQRYCHVYVFYVTETNNHTKPLGPYPHSVSFGFTQDESDAVKNDGTHVEHEQEEVKKNDKGRITIKSKICNVVAMVAQAKMDEVLYKKKEQRMSMTGFAGILKISKWTLIRTTVMNSGVAAWRGPFLLLAMA</sequence>
<gene>
    <name evidence="1" type="ORF">LIER_38994</name>
</gene>
<proteinExistence type="predicted"/>